<sequence>MTSSKMPKRDRIRRYTEEEDEEEEEEQDEYLKKSKRAAGNKREDDDDDEMSRISFGALNRAQLKINREAPQEQEADDDDEEEDEFFSDDSQSDSAPEESTTTTTSKKRGKHAPAIASSKKPVSRIREIPGLPSARKTQSLHSDIRFDAAYGKADMNQARKNYAFLDEYRKQEIAKMETILKDPKSKLNPYEKEELKLQLQSLKSRMDTLQTRDLQNSILREYKKKSYSDVKSGKSTQPHFLKRSDKRKILQKAKFDSMKPQQREKAMERKRKRRLGKEFKQLEFRSNNN</sequence>
<feature type="compositionally biased region" description="Low complexity" evidence="10">
    <location>
        <begin position="92"/>
        <end position="104"/>
    </location>
</feature>
<evidence type="ECO:0000256" key="3">
    <source>
        <dbReference type="ARBA" id="ARBA00022517"/>
    </source>
</evidence>
<evidence type="ECO:0000256" key="7">
    <source>
        <dbReference type="ARBA" id="ARBA00023274"/>
    </source>
</evidence>
<evidence type="ECO:0000313" key="12">
    <source>
        <dbReference type="Proteomes" id="UP001497383"/>
    </source>
</evidence>
<keyword evidence="5" id="KW-0175">Coiled coil</keyword>
<accession>A0ABP0ZML9</accession>
<feature type="compositionally biased region" description="Basic residues" evidence="10">
    <location>
        <begin position="240"/>
        <end position="251"/>
    </location>
</feature>
<feature type="compositionally biased region" description="Acidic residues" evidence="10">
    <location>
        <begin position="17"/>
        <end position="28"/>
    </location>
</feature>
<dbReference type="PANTHER" id="PTHR21738:SF0">
    <property type="entry name" value="RIBOSOMAL RNA PROCESSING PROTEIN 36 HOMOLOG"/>
    <property type="match status" value="1"/>
</dbReference>
<keyword evidence="6 9" id="KW-0539">Nucleus</keyword>
<evidence type="ECO:0000256" key="9">
    <source>
        <dbReference type="RuleBase" id="RU368027"/>
    </source>
</evidence>
<evidence type="ECO:0000256" key="8">
    <source>
        <dbReference type="ARBA" id="ARBA00025053"/>
    </source>
</evidence>
<name>A0ABP0ZML9_9ASCO</name>
<evidence type="ECO:0000256" key="2">
    <source>
        <dbReference type="ARBA" id="ARBA00009418"/>
    </source>
</evidence>
<feature type="compositionally biased region" description="Basic and acidic residues" evidence="10">
    <location>
        <begin position="7"/>
        <end position="16"/>
    </location>
</feature>
<evidence type="ECO:0000313" key="11">
    <source>
        <dbReference type="EMBL" id="CAK9437361.1"/>
    </source>
</evidence>
<dbReference type="Proteomes" id="UP001497383">
    <property type="component" value="Chromosome 2"/>
</dbReference>
<feature type="compositionally biased region" description="Acidic residues" evidence="10">
    <location>
        <begin position="71"/>
        <end position="91"/>
    </location>
</feature>
<keyword evidence="7 9" id="KW-0687">Ribonucleoprotein</keyword>
<comment type="subunit">
    <text evidence="9">Associates with 90S and pre-40S pre-ribosomal particles.</text>
</comment>
<dbReference type="Pfam" id="PF06102">
    <property type="entry name" value="RRP36"/>
    <property type="match status" value="1"/>
</dbReference>
<keyword evidence="4 9" id="KW-0698">rRNA processing</keyword>
<dbReference type="PANTHER" id="PTHR21738">
    <property type="entry name" value="RIBOSOMAL RNA PROCESSING PROTEIN 36 HOMOLOG"/>
    <property type="match status" value="1"/>
</dbReference>
<evidence type="ECO:0000256" key="5">
    <source>
        <dbReference type="ARBA" id="ARBA00023054"/>
    </source>
</evidence>
<gene>
    <name evidence="11" type="ORF">LODBEIA_P17390</name>
</gene>
<evidence type="ECO:0000256" key="6">
    <source>
        <dbReference type="ARBA" id="ARBA00023242"/>
    </source>
</evidence>
<comment type="similarity">
    <text evidence="2 9">Belongs to the RRP36 family.</text>
</comment>
<keyword evidence="12" id="KW-1185">Reference proteome</keyword>
<proteinExistence type="inferred from homology"/>
<feature type="compositionally biased region" description="Basic and acidic residues" evidence="10">
    <location>
        <begin position="253"/>
        <end position="267"/>
    </location>
</feature>
<comment type="function">
    <text evidence="8 9">Component of the 90S pre-ribosome involved in the maturation of rRNAs. Required for early cleavages of the pre-RNAs in the 40S ribosomal subunit maturation pathway.</text>
</comment>
<feature type="region of interest" description="Disordered" evidence="10">
    <location>
        <begin position="1"/>
        <end position="141"/>
    </location>
</feature>
<comment type="subcellular location">
    <subcellularLocation>
        <location evidence="1 9">Nucleus</location>
        <location evidence="1 9">Nucleolus</location>
    </subcellularLocation>
</comment>
<evidence type="ECO:0000256" key="4">
    <source>
        <dbReference type="ARBA" id="ARBA00022552"/>
    </source>
</evidence>
<organism evidence="11 12">
    <name type="scientific">Lodderomyces beijingensis</name>
    <dbReference type="NCBI Taxonomy" id="1775926"/>
    <lineage>
        <taxon>Eukaryota</taxon>
        <taxon>Fungi</taxon>
        <taxon>Dikarya</taxon>
        <taxon>Ascomycota</taxon>
        <taxon>Saccharomycotina</taxon>
        <taxon>Pichiomycetes</taxon>
        <taxon>Debaryomycetaceae</taxon>
        <taxon>Candida/Lodderomyces clade</taxon>
        <taxon>Lodderomyces</taxon>
    </lineage>
</organism>
<evidence type="ECO:0000256" key="1">
    <source>
        <dbReference type="ARBA" id="ARBA00004604"/>
    </source>
</evidence>
<evidence type="ECO:0000256" key="10">
    <source>
        <dbReference type="SAM" id="MobiDB-lite"/>
    </source>
</evidence>
<dbReference type="EMBL" id="OZ022406">
    <property type="protein sequence ID" value="CAK9437361.1"/>
    <property type="molecule type" value="Genomic_DNA"/>
</dbReference>
<dbReference type="RefSeq" id="XP_066828677.1">
    <property type="nucleotide sequence ID" value="XM_066971660.1"/>
</dbReference>
<reference evidence="11 12" key="1">
    <citation type="submission" date="2024-03" db="EMBL/GenBank/DDBJ databases">
        <authorList>
            <person name="Brejova B."/>
        </authorList>
    </citation>
    <scope>NUCLEOTIDE SEQUENCE [LARGE SCALE GENOMIC DNA]</scope>
    <source>
        <strain evidence="11 12">CBS 14171</strain>
    </source>
</reference>
<protein>
    <recommendedName>
        <fullName evidence="9">rRNA biogenesis protein RRP36</fullName>
    </recommendedName>
</protein>
<dbReference type="InterPro" id="IPR009292">
    <property type="entry name" value="RRP36"/>
</dbReference>
<feature type="region of interest" description="Disordered" evidence="10">
    <location>
        <begin position="225"/>
        <end position="289"/>
    </location>
</feature>
<dbReference type="GeneID" id="92206935"/>
<keyword evidence="3 9" id="KW-0690">Ribosome biogenesis</keyword>